<dbReference type="NCBIfam" id="NF009586">
    <property type="entry name" value="PRK13026.1"/>
    <property type="match status" value="1"/>
</dbReference>
<evidence type="ECO:0000256" key="7">
    <source>
        <dbReference type="ARBA" id="ARBA00023002"/>
    </source>
</evidence>
<dbReference type="UniPathway" id="UPA00659"/>
<dbReference type="Pfam" id="PF00441">
    <property type="entry name" value="Acyl-CoA_dh_1"/>
    <property type="match status" value="1"/>
</dbReference>
<dbReference type="FunFam" id="1.20.140.10:FF:000009">
    <property type="entry name" value="Acyl-CoA dehydrogenase"/>
    <property type="match status" value="1"/>
</dbReference>
<evidence type="ECO:0000256" key="6">
    <source>
        <dbReference type="ARBA" id="ARBA00022827"/>
    </source>
</evidence>
<protein>
    <recommendedName>
        <fullName evidence="4">Acyl-coenzyme A dehydrogenase</fullName>
        <ecNumber evidence="3">1.3.8.8</ecNumber>
    </recommendedName>
</protein>
<dbReference type="Pfam" id="PF09317">
    <property type="entry name" value="ACDH_C"/>
    <property type="match status" value="1"/>
</dbReference>
<evidence type="ECO:0000256" key="3">
    <source>
        <dbReference type="ARBA" id="ARBA00012040"/>
    </source>
</evidence>
<dbReference type="InterPro" id="IPR050741">
    <property type="entry name" value="Acyl-CoA_dehydrogenase"/>
</dbReference>
<evidence type="ECO:0000259" key="10">
    <source>
        <dbReference type="Pfam" id="PF00441"/>
    </source>
</evidence>
<accession>A0A1E5JQX3</accession>
<evidence type="ECO:0000256" key="8">
    <source>
        <dbReference type="ARBA" id="ARBA00047882"/>
    </source>
</evidence>
<evidence type="ECO:0000256" key="1">
    <source>
        <dbReference type="ARBA" id="ARBA00005005"/>
    </source>
</evidence>
<dbReference type="PANTHER" id="PTHR48083">
    <property type="entry name" value="MEDIUM-CHAIN SPECIFIC ACYL-COA DEHYDROGENASE, MITOCHONDRIAL-RELATED"/>
    <property type="match status" value="1"/>
</dbReference>
<evidence type="ECO:0000313" key="12">
    <source>
        <dbReference type="EMBL" id="OEH46947.1"/>
    </source>
</evidence>
<dbReference type="Gene3D" id="2.40.110.10">
    <property type="entry name" value="Butyryl-CoA Dehydrogenase, subunit A, domain 2"/>
    <property type="match status" value="1"/>
</dbReference>
<dbReference type="STRING" id="45071.Lpar_2802"/>
<dbReference type="GO" id="GO:0005737">
    <property type="term" value="C:cytoplasm"/>
    <property type="evidence" value="ECO:0007669"/>
    <property type="project" value="TreeGrafter"/>
</dbReference>
<dbReference type="Proteomes" id="UP000095229">
    <property type="component" value="Unassembled WGS sequence"/>
</dbReference>
<dbReference type="PANTHER" id="PTHR48083:SF18">
    <property type="entry name" value="ACYL-COENZYME A DEHYDROGENASE"/>
    <property type="match status" value="1"/>
</dbReference>
<evidence type="ECO:0000256" key="4">
    <source>
        <dbReference type="ARBA" id="ARBA00020144"/>
    </source>
</evidence>
<comment type="caution">
    <text evidence="12">The sequence shown here is derived from an EMBL/GenBank/DDBJ whole genome shotgun (WGS) entry which is preliminary data.</text>
</comment>
<comment type="catalytic activity">
    <reaction evidence="9">
        <text>a long-chain 2,3-saturated fatty acyl-CoA + oxidized [electron-transfer flavoprotein] + H(+) = a long-chain (2E)-enoyl-CoA + reduced [electron-transfer flavoprotein]</text>
        <dbReference type="Rhea" id="RHEA:17721"/>
        <dbReference type="Rhea" id="RHEA-COMP:10685"/>
        <dbReference type="Rhea" id="RHEA-COMP:10686"/>
        <dbReference type="ChEBI" id="CHEBI:15378"/>
        <dbReference type="ChEBI" id="CHEBI:57692"/>
        <dbReference type="ChEBI" id="CHEBI:58307"/>
        <dbReference type="ChEBI" id="CHEBI:83721"/>
        <dbReference type="ChEBI" id="CHEBI:83727"/>
        <dbReference type="EC" id="1.3.8.8"/>
    </reaction>
</comment>
<comment type="pathway">
    <text evidence="1">Lipid metabolism; fatty acid beta-oxidation.</text>
</comment>
<dbReference type="InterPro" id="IPR036250">
    <property type="entry name" value="AcylCo_DH-like_C"/>
</dbReference>
<dbReference type="NCBIfam" id="NF007000">
    <property type="entry name" value="PRK09463.1"/>
    <property type="match status" value="1"/>
</dbReference>
<name>A0A1E5JQX3_9GAMM</name>
<evidence type="ECO:0000256" key="9">
    <source>
        <dbReference type="ARBA" id="ARBA00049247"/>
    </source>
</evidence>
<comment type="catalytic activity">
    <reaction evidence="8">
        <text>a medium-chain 2,3-saturated fatty acyl-CoA + oxidized [electron-transfer flavoprotein] + H(+) = a medium-chain (2E)-enoyl-CoA + reduced [electron-transfer flavoprotein]</text>
        <dbReference type="Rhea" id="RHEA:14477"/>
        <dbReference type="Rhea" id="RHEA-COMP:10685"/>
        <dbReference type="Rhea" id="RHEA-COMP:10686"/>
        <dbReference type="ChEBI" id="CHEBI:15378"/>
        <dbReference type="ChEBI" id="CHEBI:57692"/>
        <dbReference type="ChEBI" id="CHEBI:58307"/>
        <dbReference type="ChEBI" id="CHEBI:83723"/>
        <dbReference type="ChEBI" id="CHEBI:83726"/>
        <dbReference type="EC" id="1.3.8.7"/>
    </reaction>
</comment>
<comment type="similarity">
    <text evidence="2">Belongs to the acyl-CoA dehydrogenase family.</text>
</comment>
<dbReference type="InterPro" id="IPR009075">
    <property type="entry name" value="AcylCo_DH/oxidase_C"/>
</dbReference>
<dbReference type="SUPFAM" id="SSF56645">
    <property type="entry name" value="Acyl-CoA dehydrogenase NM domain-like"/>
    <property type="match status" value="1"/>
</dbReference>
<evidence type="ECO:0000256" key="5">
    <source>
        <dbReference type="ARBA" id="ARBA00022630"/>
    </source>
</evidence>
<sequence>MAFRLFDPNNLLGKGEDVGISCALIPANTPGITKGRRHFPLNTGFLNGPTQGKDVFIPMDYLIGGVAMAGCGWRMLMECLSAGRAISLPSSANGGTQAAALASGAYARVRKQFNQAIGKFEGIEEPLARLASNTYIIDAAVTMAAAAIDHGAKPSVVGAILKYHTTERARQVSLDSMDIHGGKGICLGPNNYMGRGYQGSPIAITVEGANILTRSLIIFGQGAIRCHPYVFKELESIRNNNLVEFDKAFFSHAGFIIANFTKSVVFAWTDGHLSKAPVSSVKRYYQLLHKYSANLAFLADFSMSVLGGDLKRKEKLSSRLGDMLSSLYLISAVLKRFHEDGEPEADLPLVDWSCQQLLYECETAMHGVIVNFPLRWARVVLRLIIKPLGNRRNKPNDQLGHKLARILIEPCEARMRLTRLVYSKAGDNCPLGRLEEAFHKICAVEELERKVMRAVKDDVLKSLTLLEQINEALACGLLTEKEAKQLKEAELARQDVIKVDDFNDEDLRRTTSTKSPRGKKVVVNKDDIESEMI</sequence>
<keyword evidence="6" id="KW-0274">FAD</keyword>
<evidence type="ECO:0000313" key="13">
    <source>
        <dbReference type="Proteomes" id="UP000095229"/>
    </source>
</evidence>
<dbReference type="GO" id="GO:0070991">
    <property type="term" value="F:medium-chain fatty acyl-CoA dehydrogenase activity"/>
    <property type="evidence" value="ECO:0007669"/>
    <property type="project" value="UniProtKB-EC"/>
</dbReference>
<proteinExistence type="inferred from homology"/>
<dbReference type="PATRIC" id="fig|45071.7.peg.2293"/>
<keyword evidence="7" id="KW-0560">Oxidoreductase</keyword>
<organism evidence="12 13">
    <name type="scientific">Legionella parisiensis</name>
    <dbReference type="NCBI Taxonomy" id="45071"/>
    <lineage>
        <taxon>Bacteria</taxon>
        <taxon>Pseudomonadati</taxon>
        <taxon>Pseudomonadota</taxon>
        <taxon>Gammaproteobacteria</taxon>
        <taxon>Legionellales</taxon>
        <taxon>Legionellaceae</taxon>
        <taxon>Legionella</taxon>
    </lineage>
</organism>
<dbReference type="InterPro" id="IPR046373">
    <property type="entry name" value="Acyl-CoA_Oxase/DH_mid-dom_sf"/>
</dbReference>
<dbReference type="EC" id="1.3.8.8" evidence="3"/>
<dbReference type="AlphaFoldDB" id="A0A1E5JQX3"/>
<gene>
    <name evidence="12" type="primary">fadE_2</name>
    <name evidence="12" type="ORF">lpari_02149</name>
</gene>
<reference evidence="12 13" key="1">
    <citation type="submission" date="2016-02" db="EMBL/GenBank/DDBJ databases">
        <title>Secondary metabolites in Legionella.</title>
        <authorList>
            <person name="Tobias N.J."/>
            <person name="Bode H.B."/>
        </authorList>
    </citation>
    <scope>NUCLEOTIDE SEQUENCE [LARGE SCALE GENOMIC DNA]</scope>
    <source>
        <strain evidence="12 13">DSM 19216</strain>
    </source>
</reference>
<dbReference type="GO" id="GO:0033539">
    <property type="term" value="P:fatty acid beta-oxidation using acyl-CoA dehydrogenase"/>
    <property type="evidence" value="ECO:0007669"/>
    <property type="project" value="InterPro"/>
</dbReference>
<feature type="domain" description="Acyl-CoA dehydrogenase/oxidase C-terminal" evidence="10">
    <location>
        <begin position="72"/>
        <end position="217"/>
    </location>
</feature>
<dbReference type="InterPro" id="IPR009100">
    <property type="entry name" value="AcylCoA_DH/oxidase_NM_dom_sf"/>
</dbReference>
<dbReference type="Gene3D" id="1.20.140.10">
    <property type="entry name" value="Butyryl-CoA Dehydrogenase, subunit A, domain 3"/>
    <property type="match status" value="1"/>
</dbReference>
<dbReference type="EMBL" id="LSOG01000061">
    <property type="protein sequence ID" value="OEH46947.1"/>
    <property type="molecule type" value="Genomic_DNA"/>
</dbReference>
<dbReference type="SUPFAM" id="SSF47203">
    <property type="entry name" value="Acyl-CoA dehydrogenase C-terminal domain-like"/>
    <property type="match status" value="1"/>
</dbReference>
<keyword evidence="5" id="KW-0285">Flavoprotein</keyword>
<evidence type="ECO:0000256" key="2">
    <source>
        <dbReference type="ARBA" id="ARBA00009347"/>
    </source>
</evidence>
<dbReference type="InterPro" id="IPR015396">
    <property type="entry name" value="FadE_C"/>
</dbReference>
<evidence type="ECO:0000259" key="11">
    <source>
        <dbReference type="Pfam" id="PF09317"/>
    </source>
</evidence>
<keyword evidence="13" id="KW-1185">Reference proteome</keyword>
<dbReference type="GO" id="GO:0004466">
    <property type="term" value="F:long-chain fatty acyl-CoA dehydrogenase activity"/>
    <property type="evidence" value="ECO:0007669"/>
    <property type="project" value="UniProtKB-EC"/>
</dbReference>
<feature type="domain" description="Acyl-CoA dehydrogenase C-terminal bacterial-type" evidence="11">
    <location>
        <begin position="224"/>
        <end position="502"/>
    </location>
</feature>